<dbReference type="AlphaFoldDB" id="A0A5N6V621"/>
<dbReference type="Proteomes" id="UP000326950">
    <property type="component" value="Unassembled WGS sequence"/>
</dbReference>
<sequence>MRGVRLSILRGLLYVVSIEFHCPGILANLSCDSSLNEDPFVCLPIILHTGRIELRARRLSVELVVVRRFVFSEPWRGNNNQLMKPRMPNSCC</sequence>
<proteinExistence type="predicted"/>
<protein>
    <recommendedName>
        <fullName evidence="4">Secreted protein</fullName>
    </recommendedName>
</protein>
<evidence type="ECO:0000313" key="2">
    <source>
        <dbReference type="EMBL" id="KAE8166448.1"/>
    </source>
</evidence>
<evidence type="ECO:0000313" key="3">
    <source>
        <dbReference type="Proteomes" id="UP000326950"/>
    </source>
</evidence>
<dbReference type="EMBL" id="ML738594">
    <property type="protein sequence ID" value="KAE8166448.1"/>
    <property type="molecule type" value="Genomic_DNA"/>
</dbReference>
<gene>
    <name evidence="2" type="ORF">BDV40DRAFT_255682</name>
</gene>
<keyword evidence="1" id="KW-0732">Signal</keyword>
<organism evidence="2 3">
    <name type="scientific">Aspergillus tamarii</name>
    <dbReference type="NCBI Taxonomy" id="41984"/>
    <lineage>
        <taxon>Eukaryota</taxon>
        <taxon>Fungi</taxon>
        <taxon>Dikarya</taxon>
        <taxon>Ascomycota</taxon>
        <taxon>Pezizomycotina</taxon>
        <taxon>Eurotiomycetes</taxon>
        <taxon>Eurotiomycetidae</taxon>
        <taxon>Eurotiales</taxon>
        <taxon>Aspergillaceae</taxon>
        <taxon>Aspergillus</taxon>
        <taxon>Aspergillus subgen. Circumdati</taxon>
    </lineage>
</organism>
<accession>A0A5N6V621</accession>
<feature type="signal peptide" evidence="1">
    <location>
        <begin position="1"/>
        <end position="27"/>
    </location>
</feature>
<name>A0A5N6V621_ASPTM</name>
<evidence type="ECO:0008006" key="4">
    <source>
        <dbReference type="Google" id="ProtNLM"/>
    </source>
</evidence>
<reference evidence="2 3" key="1">
    <citation type="submission" date="2019-04" db="EMBL/GenBank/DDBJ databases">
        <title>Friends and foes A comparative genomics study of 23 Aspergillus species from section Flavi.</title>
        <authorList>
            <consortium name="DOE Joint Genome Institute"/>
            <person name="Kjaerbolling I."/>
            <person name="Vesth T."/>
            <person name="Frisvad J.C."/>
            <person name="Nybo J.L."/>
            <person name="Theobald S."/>
            <person name="Kildgaard S."/>
            <person name="Isbrandt T."/>
            <person name="Kuo A."/>
            <person name="Sato A."/>
            <person name="Lyhne E.K."/>
            <person name="Kogle M.E."/>
            <person name="Wiebenga A."/>
            <person name="Kun R.S."/>
            <person name="Lubbers R.J."/>
            <person name="Makela M.R."/>
            <person name="Barry K."/>
            <person name="Chovatia M."/>
            <person name="Clum A."/>
            <person name="Daum C."/>
            <person name="Haridas S."/>
            <person name="He G."/>
            <person name="LaButti K."/>
            <person name="Lipzen A."/>
            <person name="Mondo S."/>
            <person name="Riley R."/>
            <person name="Salamov A."/>
            <person name="Simmons B.A."/>
            <person name="Magnuson J.K."/>
            <person name="Henrissat B."/>
            <person name="Mortensen U.H."/>
            <person name="Larsen T.O."/>
            <person name="Devries R.P."/>
            <person name="Grigoriev I.V."/>
            <person name="Machida M."/>
            <person name="Baker S.E."/>
            <person name="Andersen M.R."/>
        </authorList>
    </citation>
    <scope>NUCLEOTIDE SEQUENCE [LARGE SCALE GENOMIC DNA]</scope>
    <source>
        <strain evidence="2 3">CBS 117626</strain>
    </source>
</reference>
<keyword evidence="3" id="KW-1185">Reference proteome</keyword>
<evidence type="ECO:0000256" key="1">
    <source>
        <dbReference type="SAM" id="SignalP"/>
    </source>
</evidence>
<feature type="chain" id="PRO_5025003298" description="Secreted protein" evidence="1">
    <location>
        <begin position="28"/>
        <end position="92"/>
    </location>
</feature>